<dbReference type="PROSITE" id="PS00154">
    <property type="entry name" value="ATPASE_E1_E2"/>
    <property type="match status" value="1"/>
</dbReference>
<evidence type="ECO:0000313" key="22">
    <source>
        <dbReference type="Proteomes" id="UP000681967"/>
    </source>
</evidence>
<dbReference type="SFLD" id="SFLDS00003">
    <property type="entry name" value="Haloacid_Dehalogenase"/>
    <property type="match status" value="1"/>
</dbReference>
<comment type="similarity">
    <text evidence="2">Belongs to the cation transport ATPase (P-type) (TC 3.A.3) family. Type IIA subfamily.</text>
</comment>
<protein>
    <recommendedName>
        <fullName evidence="3">P-type Ca(2+) transporter</fullName>
        <ecNumber evidence="3">7.2.2.10</ecNumber>
    </recommendedName>
</protein>
<evidence type="ECO:0000256" key="1">
    <source>
        <dbReference type="ARBA" id="ARBA00004166"/>
    </source>
</evidence>
<evidence type="ECO:0000256" key="8">
    <source>
        <dbReference type="ARBA" id="ARBA00022741"/>
    </source>
</evidence>
<organism evidence="21 22">
    <name type="scientific">Rotaria magnacalcarata</name>
    <dbReference type="NCBI Taxonomy" id="392030"/>
    <lineage>
        <taxon>Eukaryota</taxon>
        <taxon>Metazoa</taxon>
        <taxon>Spiralia</taxon>
        <taxon>Gnathifera</taxon>
        <taxon>Rotifera</taxon>
        <taxon>Eurotatoria</taxon>
        <taxon>Bdelloidea</taxon>
        <taxon>Philodinida</taxon>
        <taxon>Philodinidae</taxon>
        <taxon>Rotaria</taxon>
    </lineage>
</organism>
<feature type="transmembrane region" description="Helical" evidence="19">
    <location>
        <begin position="88"/>
        <end position="104"/>
    </location>
</feature>
<keyword evidence="6 19" id="KW-0812">Transmembrane</keyword>
<dbReference type="Gene3D" id="1.20.1110.10">
    <property type="entry name" value="Calcium-transporting ATPase, transmembrane domain"/>
    <property type="match status" value="1"/>
</dbReference>
<feature type="transmembrane region" description="Helical" evidence="19">
    <location>
        <begin position="255"/>
        <end position="274"/>
    </location>
</feature>
<comment type="catalytic activity">
    <reaction evidence="17">
        <text>Ca(2+)(in) + ATP + H2O = Ca(2+)(out) + ADP + phosphate + H(+)</text>
        <dbReference type="Rhea" id="RHEA:18105"/>
        <dbReference type="ChEBI" id="CHEBI:15377"/>
        <dbReference type="ChEBI" id="CHEBI:15378"/>
        <dbReference type="ChEBI" id="CHEBI:29108"/>
        <dbReference type="ChEBI" id="CHEBI:30616"/>
        <dbReference type="ChEBI" id="CHEBI:43474"/>
        <dbReference type="ChEBI" id="CHEBI:456216"/>
        <dbReference type="EC" id="7.2.2.10"/>
    </reaction>
    <physiologicalReaction direction="left-to-right" evidence="17">
        <dbReference type="Rhea" id="RHEA:18106"/>
    </physiologicalReaction>
</comment>
<dbReference type="GO" id="GO:0016887">
    <property type="term" value="F:ATP hydrolysis activity"/>
    <property type="evidence" value="ECO:0007669"/>
    <property type="project" value="InterPro"/>
</dbReference>
<evidence type="ECO:0000256" key="4">
    <source>
        <dbReference type="ARBA" id="ARBA00022448"/>
    </source>
</evidence>
<dbReference type="InterPro" id="IPR044492">
    <property type="entry name" value="P_typ_ATPase_HD_dom"/>
</dbReference>
<keyword evidence="15" id="KW-0406">Ion transport</keyword>
<dbReference type="Pfam" id="PF00689">
    <property type="entry name" value="Cation_ATPase_C"/>
    <property type="match status" value="1"/>
</dbReference>
<proteinExistence type="inferred from homology"/>
<comment type="caution">
    <text evidence="21">The sequence shown here is derived from an EMBL/GenBank/DDBJ whole genome shotgun (WGS) entry which is preliminary data.</text>
</comment>
<dbReference type="SUPFAM" id="SSF56784">
    <property type="entry name" value="HAD-like"/>
    <property type="match status" value="1"/>
</dbReference>
<feature type="domain" description="Cation-transporting P-type ATPase N-terminal" evidence="20">
    <location>
        <begin position="10"/>
        <end position="84"/>
    </location>
</feature>
<keyword evidence="8" id="KW-0547">Nucleotide-binding</keyword>
<dbReference type="NCBIfam" id="TIGR01494">
    <property type="entry name" value="ATPase_P-type"/>
    <property type="match status" value="2"/>
</dbReference>
<sequence>MMTTFLNSDAACRVTAQEIIKILQTDAKLGLNENEIQTRQKYYGHNDFEVDDDEPIWKKYLGQFKEPMILLLLASACISLLMRQYDDALSITIAIIIVVTVAFIQENRAEKEIEALRRLVPPKCVCIREGRSQQIFARELVPGDLCILESGDRIPADLRLTEANDMSIDESSFTGEVKPSNKIIDSISFGSRQTSISDRRNIAFMGTHVLTGNAKGIVICTGENSEFGKVFQMMQQQEAPKTPLQKSMDALGKQLSFYSLSIIGFIVIVGWLQGRHLLEMFTIGVSLAVAAIPEGLPIVVTVTLALGVQRMAKREAIVKKLPIVETLGCVTVVCSDKTGTLTKNEMTVTNILTSDGDAAEVTGSGYDGQGDVICGHERVTYDSHPLISKIVEVGAVCNNAEIINSQLRGQPTEGALLVVAMKMNIPHLREQFYREREWPFSHENKYMAVQCTPKYNPNEIRLYVKGAIEQVLKLAKRYLRQGAAVPLTDDNIRGFITDSNQMAAKGLRILAMATGTSFDDLTYVGMVGIIDPERPKVEQAISQLKTGGVIVKMITGDAEKTAKAIASRLKIYSSDDLSLSGEDLDHMNAAELRDAVLHTSVFYRVSPKHKLTIVKALQAQGHIVSMTGDGVNDAVALKAADIGIAMGQTGTDVCKEAADMILVKDDFYTIMAAIEEGKAIFHNIKNFVRFQLSTSIAALSLITLSTVFHFPNPLNAMQILWINIIMDGPPAQSLGVEPVDHDVLKKPPRKVTDSMIDKNLIVHILTSAIVIVFGTLCVFYAEMRDGKVTPRDTTMTFTCFVFF</sequence>
<feature type="transmembrane region" description="Helical" evidence="19">
    <location>
        <begin position="760"/>
        <end position="781"/>
    </location>
</feature>
<dbReference type="Proteomes" id="UP000681967">
    <property type="component" value="Unassembled WGS sequence"/>
</dbReference>
<dbReference type="InterPro" id="IPR001757">
    <property type="entry name" value="P_typ_ATPase"/>
</dbReference>
<dbReference type="EC" id="7.2.2.10" evidence="3"/>
<dbReference type="Pfam" id="PF00690">
    <property type="entry name" value="Cation_ATPase_N"/>
    <property type="match status" value="1"/>
</dbReference>
<dbReference type="SUPFAM" id="SSF81653">
    <property type="entry name" value="Calcium ATPase, transduction domain A"/>
    <property type="match status" value="1"/>
</dbReference>
<dbReference type="AlphaFoldDB" id="A0A8S2KC08"/>
<dbReference type="GO" id="GO:0016020">
    <property type="term" value="C:membrane"/>
    <property type="evidence" value="ECO:0007669"/>
    <property type="project" value="InterPro"/>
</dbReference>
<feature type="non-terminal residue" evidence="21">
    <location>
        <position position="803"/>
    </location>
</feature>
<dbReference type="InterPro" id="IPR023214">
    <property type="entry name" value="HAD_sf"/>
</dbReference>
<dbReference type="InterPro" id="IPR004014">
    <property type="entry name" value="ATPase_P-typ_cation-transptr_N"/>
</dbReference>
<keyword evidence="16 19" id="KW-0472">Membrane</keyword>
<keyword evidence="10" id="KW-0067">ATP-binding</keyword>
<evidence type="ECO:0000256" key="10">
    <source>
        <dbReference type="ARBA" id="ARBA00022840"/>
    </source>
</evidence>
<dbReference type="Gene3D" id="2.70.150.10">
    <property type="entry name" value="Calcium-transporting ATPase, cytoplasmic transduction domain A"/>
    <property type="match status" value="1"/>
</dbReference>
<keyword evidence="5" id="KW-0109">Calcium transport</keyword>
<dbReference type="InterPro" id="IPR008250">
    <property type="entry name" value="ATPase_P-typ_transduc_dom_A_sf"/>
</dbReference>
<dbReference type="NCBIfam" id="TIGR01522">
    <property type="entry name" value="ATPase-IIA2_Ca"/>
    <property type="match status" value="1"/>
</dbReference>
<evidence type="ECO:0000256" key="14">
    <source>
        <dbReference type="ARBA" id="ARBA00023034"/>
    </source>
</evidence>
<dbReference type="Pfam" id="PF13246">
    <property type="entry name" value="Cation_ATPase"/>
    <property type="match status" value="1"/>
</dbReference>
<gene>
    <name evidence="21" type="ORF">BYL167_LOCUS5636</name>
</gene>
<keyword evidence="7" id="KW-0479">Metal-binding</keyword>
<accession>A0A8S2KC08</accession>
<evidence type="ECO:0000256" key="11">
    <source>
        <dbReference type="ARBA" id="ARBA00022842"/>
    </source>
</evidence>
<feature type="non-terminal residue" evidence="21">
    <location>
        <position position="1"/>
    </location>
</feature>
<evidence type="ECO:0000256" key="15">
    <source>
        <dbReference type="ARBA" id="ARBA00023065"/>
    </source>
</evidence>
<dbReference type="InterPro" id="IPR018303">
    <property type="entry name" value="ATPase_P-typ_P_site"/>
</dbReference>
<reference evidence="21" key="1">
    <citation type="submission" date="2021-02" db="EMBL/GenBank/DDBJ databases">
        <authorList>
            <person name="Nowell W R."/>
        </authorList>
    </citation>
    <scope>NUCLEOTIDE SEQUENCE</scope>
</reference>
<comment type="subcellular location">
    <subcellularLocation>
        <location evidence="1">Golgi apparatus</location>
        <location evidence="1">trans-Golgi network membrane</location>
        <topology evidence="1">Multi-pass membrane protein</topology>
    </subcellularLocation>
</comment>
<feature type="transmembrane region" description="Helical" evidence="19">
    <location>
        <begin position="690"/>
        <end position="710"/>
    </location>
</feature>
<evidence type="ECO:0000256" key="18">
    <source>
        <dbReference type="ARBA" id="ARBA00047330"/>
    </source>
</evidence>
<evidence type="ECO:0000256" key="13">
    <source>
        <dbReference type="ARBA" id="ARBA00022989"/>
    </source>
</evidence>
<keyword evidence="11" id="KW-0460">Magnesium</keyword>
<dbReference type="Pfam" id="PF00122">
    <property type="entry name" value="E1-E2_ATPase"/>
    <property type="match status" value="1"/>
</dbReference>
<evidence type="ECO:0000256" key="12">
    <source>
        <dbReference type="ARBA" id="ARBA00022967"/>
    </source>
</evidence>
<evidence type="ECO:0000256" key="2">
    <source>
        <dbReference type="ARBA" id="ARBA00005675"/>
    </source>
</evidence>
<dbReference type="PRINTS" id="PR00120">
    <property type="entry name" value="HATPASE"/>
</dbReference>
<evidence type="ECO:0000256" key="6">
    <source>
        <dbReference type="ARBA" id="ARBA00022692"/>
    </source>
</evidence>
<dbReference type="GO" id="GO:0005388">
    <property type="term" value="F:P-type calcium transporter activity"/>
    <property type="evidence" value="ECO:0007669"/>
    <property type="project" value="UniProtKB-EC"/>
</dbReference>
<dbReference type="InterPro" id="IPR023299">
    <property type="entry name" value="ATPase_P-typ_cyto_dom_N"/>
</dbReference>
<keyword evidence="4" id="KW-0813">Transport</keyword>
<evidence type="ECO:0000256" key="9">
    <source>
        <dbReference type="ARBA" id="ARBA00022837"/>
    </source>
</evidence>
<evidence type="ECO:0000256" key="7">
    <source>
        <dbReference type="ARBA" id="ARBA00022723"/>
    </source>
</evidence>
<dbReference type="InterPro" id="IPR036412">
    <property type="entry name" value="HAD-like_sf"/>
</dbReference>
<evidence type="ECO:0000256" key="17">
    <source>
        <dbReference type="ARBA" id="ARBA00047282"/>
    </source>
</evidence>
<keyword evidence="13 19" id="KW-1133">Transmembrane helix</keyword>
<dbReference type="SFLD" id="SFLDG00002">
    <property type="entry name" value="C1.7:_P-type_atpase_like"/>
    <property type="match status" value="1"/>
</dbReference>
<dbReference type="SMART" id="SM00831">
    <property type="entry name" value="Cation_ATPase_N"/>
    <property type="match status" value="1"/>
</dbReference>
<dbReference type="PRINTS" id="PR00119">
    <property type="entry name" value="CATATPASE"/>
</dbReference>
<dbReference type="InterPro" id="IPR006413">
    <property type="entry name" value="P-type_ATPase_IIA_PMR1"/>
</dbReference>
<dbReference type="GO" id="GO:0046872">
    <property type="term" value="F:metal ion binding"/>
    <property type="evidence" value="ECO:0007669"/>
    <property type="project" value="UniProtKB-KW"/>
</dbReference>
<dbReference type="SUPFAM" id="SSF81665">
    <property type="entry name" value="Calcium ATPase, transmembrane domain M"/>
    <property type="match status" value="1"/>
</dbReference>
<feature type="transmembrane region" description="Helical" evidence="19">
    <location>
        <begin position="280"/>
        <end position="306"/>
    </location>
</feature>
<dbReference type="GO" id="GO:0005524">
    <property type="term" value="F:ATP binding"/>
    <property type="evidence" value="ECO:0007669"/>
    <property type="project" value="UniProtKB-KW"/>
</dbReference>
<evidence type="ECO:0000256" key="3">
    <source>
        <dbReference type="ARBA" id="ARBA00012790"/>
    </source>
</evidence>
<evidence type="ECO:0000313" key="21">
    <source>
        <dbReference type="EMBL" id="CAF3847023.1"/>
    </source>
</evidence>
<evidence type="ECO:0000256" key="5">
    <source>
        <dbReference type="ARBA" id="ARBA00022568"/>
    </source>
</evidence>
<dbReference type="SFLD" id="SFLDF00027">
    <property type="entry name" value="p-type_atpase"/>
    <property type="match status" value="1"/>
</dbReference>
<evidence type="ECO:0000259" key="20">
    <source>
        <dbReference type="SMART" id="SM00831"/>
    </source>
</evidence>
<dbReference type="InterPro" id="IPR006068">
    <property type="entry name" value="ATPase_P-typ_cation-transptr_C"/>
</dbReference>
<dbReference type="InterPro" id="IPR059000">
    <property type="entry name" value="ATPase_P-type_domA"/>
</dbReference>
<dbReference type="Gene3D" id="3.40.50.1000">
    <property type="entry name" value="HAD superfamily/HAD-like"/>
    <property type="match status" value="1"/>
</dbReference>
<comment type="catalytic activity">
    <reaction evidence="18">
        <text>Mn(2+)(in) + ATP + H2O = Mn(2+)(out) + ADP + phosphate + H(+)</text>
        <dbReference type="Rhea" id="RHEA:66820"/>
        <dbReference type="ChEBI" id="CHEBI:15377"/>
        <dbReference type="ChEBI" id="CHEBI:15378"/>
        <dbReference type="ChEBI" id="CHEBI:29035"/>
        <dbReference type="ChEBI" id="CHEBI:30616"/>
        <dbReference type="ChEBI" id="CHEBI:43474"/>
        <dbReference type="ChEBI" id="CHEBI:456216"/>
    </reaction>
    <physiologicalReaction direction="left-to-right" evidence="18">
        <dbReference type="Rhea" id="RHEA:66821"/>
    </physiologicalReaction>
</comment>
<dbReference type="Gene3D" id="3.40.1110.10">
    <property type="entry name" value="Calcium-transporting ATPase, cytoplasmic domain N"/>
    <property type="match status" value="1"/>
</dbReference>
<dbReference type="InterPro" id="IPR023298">
    <property type="entry name" value="ATPase_P-typ_TM_dom_sf"/>
</dbReference>
<keyword evidence="12" id="KW-1278">Translocase</keyword>
<name>A0A8S2KC08_9BILA</name>
<evidence type="ECO:0000256" key="16">
    <source>
        <dbReference type="ARBA" id="ARBA00023136"/>
    </source>
</evidence>
<keyword evidence="14" id="KW-0333">Golgi apparatus</keyword>
<dbReference type="GO" id="GO:0005794">
    <property type="term" value="C:Golgi apparatus"/>
    <property type="evidence" value="ECO:0007669"/>
    <property type="project" value="UniProtKB-SubCell"/>
</dbReference>
<keyword evidence="9" id="KW-0106">Calcium</keyword>
<dbReference type="PANTHER" id="PTHR42861">
    <property type="entry name" value="CALCIUM-TRANSPORTING ATPASE"/>
    <property type="match status" value="1"/>
</dbReference>
<dbReference type="FunFam" id="2.70.150.10:FF:000008">
    <property type="entry name" value="Calcium-transporting ATPase"/>
    <property type="match status" value="1"/>
</dbReference>
<dbReference type="EMBL" id="CAJOBH010001304">
    <property type="protein sequence ID" value="CAF3847023.1"/>
    <property type="molecule type" value="Genomic_DNA"/>
</dbReference>
<dbReference type="FunFam" id="3.40.1110.10:FF:000006">
    <property type="entry name" value="Calcium-transporting ATPase"/>
    <property type="match status" value="1"/>
</dbReference>
<evidence type="ECO:0000256" key="19">
    <source>
        <dbReference type="SAM" id="Phobius"/>
    </source>
</evidence>